<sequence length="408" mass="45515">QYPSAEYNNLLSHVRQKYPDVKAIMAITVSGVDMVTNSQMLYCSIDFTTSYNLPSSFPRALQCIKYAGLPTTEVEQIIISVLPANFGNVFDGWTFHSEHYNALFAPPLQEVEGRGADMHLAFLRSILGIYRSLCCLSLMTIDLQMSASPLYGVFHSLSDYEPLFSKVNNMMRKLRCLNATGKHQKPLLALSPTQRHPLVQYICHDPAFCCCEKNFFDTDDDMIAMLMPSRHARDLFDTLGDRFACLLDYPGADVAITHDAEFEAACVAIRLGESETLSAGRRRLLRPGQSSAPDTVVTEPVTVTRQFRKGTPEAEGGVSEPYHLPSTAIHSSYIELHGDIFPSSQACHLITIGFKKCTRDAGVYWKNGDHYIIFLTVYVDDMLIAADTNDILMVVEALSEKVKQKDLG</sequence>
<protein>
    <recommendedName>
        <fullName evidence="3">Reverse transcriptase Ty1/copia-type domain-containing protein</fullName>
    </recommendedName>
</protein>
<gene>
    <name evidence="1" type="ORF">GN958_ATG00334</name>
</gene>
<organism evidence="1 2">
    <name type="scientific">Phytophthora infestans</name>
    <name type="common">Potato late blight agent</name>
    <name type="synonym">Botrytis infestans</name>
    <dbReference type="NCBI Taxonomy" id="4787"/>
    <lineage>
        <taxon>Eukaryota</taxon>
        <taxon>Sar</taxon>
        <taxon>Stramenopiles</taxon>
        <taxon>Oomycota</taxon>
        <taxon>Peronosporomycetes</taxon>
        <taxon>Peronosporales</taxon>
        <taxon>Peronosporaceae</taxon>
        <taxon>Phytophthora</taxon>
    </lineage>
</organism>
<feature type="non-terminal residue" evidence="1">
    <location>
        <position position="1"/>
    </location>
</feature>
<dbReference type="AlphaFoldDB" id="A0A8S9VGG5"/>
<evidence type="ECO:0000313" key="2">
    <source>
        <dbReference type="Proteomes" id="UP000704712"/>
    </source>
</evidence>
<feature type="non-terminal residue" evidence="1">
    <location>
        <position position="408"/>
    </location>
</feature>
<evidence type="ECO:0008006" key="3">
    <source>
        <dbReference type="Google" id="ProtNLM"/>
    </source>
</evidence>
<dbReference type="EMBL" id="JAACNO010000056">
    <property type="protein sequence ID" value="KAF4150462.1"/>
    <property type="molecule type" value="Genomic_DNA"/>
</dbReference>
<evidence type="ECO:0000313" key="1">
    <source>
        <dbReference type="EMBL" id="KAF4150462.1"/>
    </source>
</evidence>
<dbReference type="PANTHER" id="PTHR40866">
    <property type="entry name" value="BED-TYPE DOMAIN-CONTAINING PROTEIN"/>
    <property type="match status" value="1"/>
</dbReference>
<comment type="caution">
    <text evidence="1">The sequence shown here is derived from an EMBL/GenBank/DDBJ whole genome shotgun (WGS) entry which is preliminary data.</text>
</comment>
<reference evidence="1" key="1">
    <citation type="submission" date="2020-03" db="EMBL/GenBank/DDBJ databases">
        <title>Hybrid Assembly of Korean Phytophthora infestans isolates.</title>
        <authorList>
            <person name="Prokchorchik M."/>
            <person name="Lee Y."/>
            <person name="Seo J."/>
            <person name="Cho J.-H."/>
            <person name="Park Y.-E."/>
            <person name="Jang D.-C."/>
            <person name="Im J.-S."/>
            <person name="Choi J.-G."/>
            <person name="Park H.-J."/>
            <person name="Lee G.-B."/>
            <person name="Lee Y.-G."/>
            <person name="Hong S.-Y."/>
            <person name="Cho K."/>
            <person name="Sohn K.H."/>
        </authorList>
    </citation>
    <scope>NUCLEOTIDE SEQUENCE</scope>
    <source>
        <strain evidence="1">KR_2_A2</strain>
    </source>
</reference>
<name>A0A8S9VGG5_PHYIN</name>
<accession>A0A8S9VGG5</accession>
<dbReference type="Proteomes" id="UP000704712">
    <property type="component" value="Unassembled WGS sequence"/>
</dbReference>
<proteinExistence type="predicted"/>
<dbReference type="PANTHER" id="PTHR40866:SF1">
    <property type="entry name" value="BED-TYPE DOMAIN-CONTAINING PROTEIN"/>
    <property type="match status" value="1"/>
</dbReference>